<dbReference type="InterPro" id="IPR036627">
    <property type="entry name" value="CobW-likC_sf"/>
</dbReference>
<keyword evidence="3" id="KW-0143">Chaperone</keyword>
<evidence type="ECO:0000259" key="8">
    <source>
        <dbReference type="Pfam" id="PF07683"/>
    </source>
</evidence>
<dbReference type="SUPFAM" id="SSF90002">
    <property type="entry name" value="Hypothetical protein YjiA, C-terminal domain"/>
    <property type="match status" value="1"/>
</dbReference>
<sequence>MAAATCPLVLLTGFLGSGKSTLLARLIRDPGFADTAVIVNEFGAVGLDHALVSAGQEDTAVLLDSGCICCTLTSSLEETLEDLYYRRERGEIPAFARVVVETTGLADPGPIANALAGGPFVARFFHLAAIVTTVDSVHGADQLAAFDEARTQVAMADRLIVTKGDVATPGQVAAVAAALDRLAPHADRHAAVSGAIAPAVVLGTGTLTSRTAAGAMAPPACPPGCDHPDHGHGHDHAGADHVAQHGFVSQVLRLDGPVTWAGYAAWVRGLQTTLGDRLLRAKGVLAFDDGAVYAVQGVRLLFDPPRRLDWTPDPGLIGTLVVIARDADPADLAATRIWFDAAAV</sequence>
<evidence type="ECO:0000256" key="1">
    <source>
        <dbReference type="ARBA" id="ARBA00022741"/>
    </source>
</evidence>
<dbReference type="InterPro" id="IPR051316">
    <property type="entry name" value="Zinc-reg_GTPase_activator"/>
</dbReference>
<dbReference type="Gene3D" id="3.30.1220.10">
    <property type="entry name" value="CobW-like, C-terminal domain"/>
    <property type="match status" value="1"/>
</dbReference>
<dbReference type="EMBL" id="JACIGI010000035">
    <property type="protein sequence ID" value="MBB4287374.1"/>
    <property type="molecule type" value="Genomic_DNA"/>
</dbReference>
<evidence type="ECO:0000259" key="7">
    <source>
        <dbReference type="Pfam" id="PF02492"/>
    </source>
</evidence>
<organism evidence="9 10">
    <name type="scientific">Roseospira goensis</name>
    <dbReference type="NCBI Taxonomy" id="391922"/>
    <lineage>
        <taxon>Bacteria</taxon>
        <taxon>Pseudomonadati</taxon>
        <taxon>Pseudomonadota</taxon>
        <taxon>Alphaproteobacteria</taxon>
        <taxon>Rhodospirillales</taxon>
        <taxon>Rhodospirillaceae</taxon>
        <taxon>Roseospira</taxon>
    </lineage>
</organism>
<name>A0A7W6S1Z8_9PROT</name>
<evidence type="ECO:0000313" key="9">
    <source>
        <dbReference type="EMBL" id="MBB4287374.1"/>
    </source>
</evidence>
<keyword evidence="2" id="KW-0378">Hydrolase</keyword>
<evidence type="ECO:0000256" key="6">
    <source>
        <dbReference type="ARBA" id="ARBA00049117"/>
    </source>
</evidence>
<evidence type="ECO:0000256" key="3">
    <source>
        <dbReference type="ARBA" id="ARBA00023186"/>
    </source>
</evidence>
<accession>A0A7W6S1Z8</accession>
<dbReference type="SUPFAM" id="SSF52540">
    <property type="entry name" value="P-loop containing nucleoside triphosphate hydrolases"/>
    <property type="match status" value="1"/>
</dbReference>
<dbReference type="AlphaFoldDB" id="A0A7W6S1Z8"/>
<comment type="function">
    <text evidence="5">Zinc chaperone that directly transfers zinc cofactor to target proteins, thereby activating them. Zinc is transferred from the CXCC motif in the GTPase domain to the zinc binding site in target proteins in a process requiring GTP hydrolysis.</text>
</comment>
<dbReference type="GO" id="GO:0000166">
    <property type="term" value="F:nucleotide binding"/>
    <property type="evidence" value="ECO:0007669"/>
    <property type="project" value="UniProtKB-KW"/>
</dbReference>
<protein>
    <submittedName>
        <fullName evidence="9">G3E family GTPase</fullName>
    </submittedName>
</protein>
<reference evidence="9 10" key="1">
    <citation type="submission" date="2020-08" db="EMBL/GenBank/DDBJ databases">
        <title>Genome sequencing of Purple Non-Sulfur Bacteria from various extreme environments.</title>
        <authorList>
            <person name="Mayer M."/>
        </authorList>
    </citation>
    <scope>NUCLEOTIDE SEQUENCE [LARGE SCALE GENOMIC DNA]</scope>
    <source>
        <strain evidence="9 10">JA135</strain>
    </source>
</reference>
<comment type="similarity">
    <text evidence="4">Belongs to the SIMIBI class G3E GTPase family. ZNG1 subfamily.</text>
</comment>
<dbReference type="InterPro" id="IPR011629">
    <property type="entry name" value="CobW-like_C"/>
</dbReference>
<comment type="caution">
    <text evidence="9">The sequence shown here is derived from an EMBL/GenBank/DDBJ whole genome shotgun (WGS) entry which is preliminary data.</text>
</comment>
<dbReference type="Pfam" id="PF02492">
    <property type="entry name" value="cobW"/>
    <property type="match status" value="1"/>
</dbReference>
<dbReference type="Pfam" id="PF07683">
    <property type="entry name" value="CobW_C"/>
    <property type="match status" value="1"/>
</dbReference>
<proteinExistence type="inferred from homology"/>
<dbReference type="InterPro" id="IPR027417">
    <property type="entry name" value="P-loop_NTPase"/>
</dbReference>
<keyword evidence="10" id="KW-1185">Reference proteome</keyword>
<dbReference type="PANTHER" id="PTHR13748:SF62">
    <property type="entry name" value="COBW DOMAIN-CONTAINING PROTEIN"/>
    <property type="match status" value="1"/>
</dbReference>
<evidence type="ECO:0000256" key="5">
    <source>
        <dbReference type="ARBA" id="ARBA00045658"/>
    </source>
</evidence>
<evidence type="ECO:0000256" key="4">
    <source>
        <dbReference type="ARBA" id="ARBA00034320"/>
    </source>
</evidence>
<dbReference type="Gene3D" id="3.40.50.300">
    <property type="entry name" value="P-loop containing nucleotide triphosphate hydrolases"/>
    <property type="match status" value="1"/>
</dbReference>
<feature type="domain" description="CobW C-terminal" evidence="8">
    <location>
        <begin position="247"/>
        <end position="334"/>
    </location>
</feature>
<keyword evidence="1" id="KW-0547">Nucleotide-binding</keyword>
<gene>
    <name evidence="9" type="ORF">GGD88_003121</name>
</gene>
<evidence type="ECO:0000313" key="10">
    <source>
        <dbReference type="Proteomes" id="UP000555728"/>
    </source>
</evidence>
<dbReference type="PANTHER" id="PTHR13748">
    <property type="entry name" value="COBW-RELATED"/>
    <property type="match status" value="1"/>
</dbReference>
<evidence type="ECO:0000256" key="2">
    <source>
        <dbReference type="ARBA" id="ARBA00022801"/>
    </source>
</evidence>
<dbReference type="RefSeq" id="WP_184437050.1">
    <property type="nucleotide sequence ID" value="NZ_JACIGI010000035.1"/>
</dbReference>
<dbReference type="GO" id="GO:0016787">
    <property type="term" value="F:hydrolase activity"/>
    <property type="evidence" value="ECO:0007669"/>
    <property type="project" value="UniProtKB-KW"/>
</dbReference>
<dbReference type="GO" id="GO:0005737">
    <property type="term" value="C:cytoplasm"/>
    <property type="evidence" value="ECO:0007669"/>
    <property type="project" value="TreeGrafter"/>
</dbReference>
<dbReference type="CDD" id="cd03112">
    <property type="entry name" value="CobW-like"/>
    <property type="match status" value="1"/>
</dbReference>
<comment type="catalytic activity">
    <reaction evidence="6">
        <text>GTP + H2O = GDP + phosphate + H(+)</text>
        <dbReference type="Rhea" id="RHEA:19669"/>
        <dbReference type="ChEBI" id="CHEBI:15377"/>
        <dbReference type="ChEBI" id="CHEBI:15378"/>
        <dbReference type="ChEBI" id="CHEBI:37565"/>
        <dbReference type="ChEBI" id="CHEBI:43474"/>
        <dbReference type="ChEBI" id="CHEBI:58189"/>
    </reaction>
    <physiologicalReaction direction="left-to-right" evidence="6">
        <dbReference type="Rhea" id="RHEA:19670"/>
    </physiologicalReaction>
</comment>
<dbReference type="InterPro" id="IPR003495">
    <property type="entry name" value="CobW/HypB/UreG_nucleotide-bd"/>
</dbReference>
<feature type="domain" description="CobW/HypB/UreG nucleotide-binding" evidence="7">
    <location>
        <begin position="7"/>
        <end position="187"/>
    </location>
</feature>
<dbReference type="Proteomes" id="UP000555728">
    <property type="component" value="Unassembled WGS sequence"/>
</dbReference>